<feature type="transmembrane region" description="Helical" evidence="1">
    <location>
        <begin position="92"/>
        <end position="114"/>
    </location>
</feature>
<feature type="transmembrane region" description="Helical" evidence="1">
    <location>
        <begin position="126"/>
        <end position="146"/>
    </location>
</feature>
<comment type="caution">
    <text evidence="3">The sequence shown here is derived from an EMBL/GenBank/DDBJ whole genome shotgun (WGS) entry which is preliminary data.</text>
</comment>
<keyword evidence="1" id="KW-0472">Membrane</keyword>
<feature type="transmembrane region" description="Helical" evidence="1">
    <location>
        <begin position="158"/>
        <end position="176"/>
    </location>
</feature>
<dbReference type="Pfam" id="PF07727">
    <property type="entry name" value="RVT_2"/>
    <property type="match status" value="1"/>
</dbReference>
<dbReference type="InterPro" id="IPR013103">
    <property type="entry name" value="RVT_2"/>
</dbReference>
<proteinExistence type="predicted"/>
<name>A0AAX6E967_IRIPA</name>
<keyword evidence="1" id="KW-0812">Transmembrane</keyword>
<accession>A0AAX6E967</accession>
<reference evidence="3" key="1">
    <citation type="journal article" date="2023" name="GigaByte">
        <title>Genome assembly of the bearded iris, Iris pallida Lam.</title>
        <authorList>
            <person name="Bruccoleri R.E."/>
            <person name="Oakeley E.J."/>
            <person name="Faust A.M.E."/>
            <person name="Altorfer M."/>
            <person name="Dessus-Babus S."/>
            <person name="Burckhardt D."/>
            <person name="Oertli M."/>
            <person name="Naumann U."/>
            <person name="Petersen F."/>
            <person name="Wong J."/>
        </authorList>
    </citation>
    <scope>NUCLEOTIDE SEQUENCE</scope>
    <source>
        <strain evidence="3">GSM-AAB239-AS_SAM_17_03QT</strain>
    </source>
</reference>
<keyword evidence="1" id="KW-1133">Transmembrane helix</keyword>
<evidence type="ECO:0000256" key="1">
    <source>
        <dbReference type="SAM" id="Phobius"/>
    </source>
</evidence>
<feature type="transmembrane region" description="Helical" evidence="1">
    <location>
        <begin position="182"/>
        <end position="199"/>
    </location>
</feature>
<reference evidence="3" key="2">
    <citation type="submission" date="2023-04" db="EMBL/GenBank/DDBJ databases">
        <authorList>
            <person name="Bruccoleri R.E."/>
            <person name="Oakeley E.J."/>
            <person name="Faust A.-M."/>
            <person name="Dessus-Babus S."/>
            <person name="Altorfer M."/>
            <person name="Burckhardt D."/>
            <person name="Oertli M."/>
            <person name="Naumann U."/>
            <person name="Petersen F."/>
            <person name="Wong J."/>
        </authorList>
    </citation>
    <scope>NUCLEOTIDE SEQUENCE</scope>
    <source>
        <strain evidence="3">GSM-AAB239-AS_SAM_17_03QT</strain>
        <tissue evidence="3">Leaf</tissue>
    </source>
</reference>
<evidence type="ECO:0000313" key="3">
    <source>
        <dbReference type="EMBL" id="KAJ6800677.1"/>
    </source>
</evidence>
<dbReference type="AlphaFoldDB" id="A0AAX6E967"/>
<gene>
    <name evidence="3" type="ORF">M6B38_201410</name>
</gene>
<keyword evidence="4" id="KW-1185">Reference proteome</keyword>
<feature type="transmembrane region" description="Helical" evidence="1">
    <location>
        <begin position="67"/>
        <end position="85"/>
    </location>
</feature>
<feature type="domain" description="Reverse transcriptase Ty1/copia-type" evidence="2">
    <location>
        <begin position="8"/>
        <end position="53"/>
    </location>
</feature>
<dbReference type="Proteomes" id="UP001140949">
    <property type="component" value="Unassembled WGS sequence"/>
</dbReference>
<sequence>MVLILHLFVYVDDIIVTGNNPILIQKFKQFLEQQFHIKDLGRLKYFLGIEVAVLKEAFSSPNKNTSWIFYLIQVLQVVEFLSFPWSNTSISLQLVGLCFLTLQFIVASLVVSYISLSQDLTSTMMFIISVNSCIHHALFTWTLLIVCSVTSKVQLIKASYSLLLVLYKSHAFVTLTGLADRLLDGLLVVILLSLVLVLSPRRRRSNKPYPAPRQRLNID</sequence>
<protein>
    <recommendedName>
        <fullName evidence="2">Reverse transcriptase Ty1/copia-type domain-containing protein</fullName>
    </recommendedName>
</protein>
<organism evidence="3 4">
    <name type="scientific">Iris pallida</name>
    <name type="common">Sweet iris</name>
    <dbReference type="NCBI Taxonomy" id="29817"/>
    <lineage>
        <taxon>Eukaryota</taxon>
        <taxon>Viridiplantae</taxon>
        <taxon>Streptophyta</taxon>
        <taxon>Embryophyta</taxon>
        <taxon>Tracheophyta</taxon>
        <taxon>Spermatophyta</taxon>
        <taxon>Magnoliopsida</taxon>
        <taxon>Liliopsida</taxon>
        <taxon>Asparagales</taxon>
        <taxon>Iridaceae</taxon>
        <taxon>Iridoideae</taxon>
        <taxon>Irideae</taxon>
        <taxon>Iris</taxon>
    </lineage>
</organism>
<evidence type="ECO:0000259" key="2">
    <source>
        <dbReference type="Pfam" id="PF07727"/>
    </source>
</evidence>
<dbReference type="EMBL" id="JANAVB010038616">
    <property type="protein sequence ID" value="KAJ6800677.1"/>
    <property type="molecule type" value="Genomic_DNA"/>
</dbReference>
<evidence type="ECO:0000313" key="4">
    <source>
        <dbReference type="Proteomes" id="UP001140949"/>
    </source>
</evidence>